<reference evidence="1 2" key="1">
    <citation type="submission" date="2016-10" db="EMBL/GenBank/DDBJ databases">
        <authorList>
            <person name="de Groot N.N."/>
        </authorList>
    </citation>
    <scope>NUCLEOTIDE SEQUENCE [LARGE SCALE GENOMIC DNA]</scope>
    <source>
        <strain evidence="1 2">DSM 9236</strain>
    </source>
</reference>
<accession>A0A1I2B921</accession>
<name>A0A1I2B921_9FIRM</name>
<dbReference type="Proteomes" id="UP000198896">
    <property type="component" value="Unassembled WGS sequence"/>
</dbReference>
<sequence length="85" mass="10207">MKPDSTFVWNANSIMRKIGEQKLDYFFDNDVMTVRETFLNIPEPYCQPYKVAVHFANDLLFSMYELGRMHGIRQERESRKRKAKK</sequence>
<evidence type="ECO:0000313" key="1">
    <source>
        <dbReference type="EMBL" id="SFE52487.1"/>
    </source>
</evidence>
<dbReference type="AlphaFoldDB" id="A0A1I2B921"/>
<evidence type="ECO:0000313" key="2">
    <source>
        <dbReference type="Proteomes" id="UP000198896"/>
    </source>
</evidence>
<dbReference type="EMBL" id="FONL01000008">
    <property type="protein sequence ID" value="SFE52487.1"/>
    <property type="molecule type" value="Genomic_DNA"/>
</dbReference>
<dbReference type="RefSeq" id="WP_093913527.1">
    <property type="nucleotide sequence ID" value="NZ_FONL01000008.1"/>
</dbReference>
<keyword evidence="2" id="KW-1185">Reference proteome</keyword>
<protein>
    <submittedName>
        <fullName evidence="1">Uncharacterized protein</fullName>
    </submittedName>
</protein>
<gene>
    <name evidence="1" type="ORF">SAMN05216245_10854</name>
</gene>
<dbReference type="STRING" id="1123323.SAMN05216245_10854"/>
<organism evidence="1 2">
    <name type="scientific">Succiniclasticum ruminis DSM 9236</name>
    <dbReference type="NCBI Taxonomy" id="1123323"/>
    <lineage>
        <taxon>Bacteria</taxon>
        <taxon>Bacillati</taxon>
        <taxon>Bacillota</taxon>
        <taxon>Negativicutes</taxon>
        <taxon>Acidaminococcales</taxon>
        <taxon>Acidaminococcaceae</taxon>
        <taxon>Succiniclasticum</taxon>
    </lineage>
</organism>
<proteinExistence type="predicted"/>